<reference evidence="2 3" key="1">
    <citation type="submission" date="2020-04" db="EMBL/GenBank/DDBJ databases">
        <title>Flammeovirgaceae bacterium KN852 isolated from deep sea.</title>
        <authorList>
            <person name="Zhang D.-C."/>
        </authorList>
    </citation>
    <scope>NUCLEOTIDE SEQUENCE [LARGE SCALE GENOMIC DNA]</scope>
    <source>
        <strain evidence="2 3">KN852</strain>
    </source>
</reference>
<keyword evidence="3" id="KW-1185">Reference proteome</keyword>
<gene>
    <name evidence="2" type="ORF">HH304_05905</name>
</gene>
<feature type="transmembrane region" description="Helical" evidence="1">
    <location>
        <begin position="28"/>
        <end position="45"/>
    </location>
</feature>
<keyword evidence="1" id="KW-0472">Membrane</keyword>
<evidence type="ECO:0000313" key="3">
    <source>
        <dbReference type="Proteomes" id="UP000559010"/>
    </source>
</evidence>
<evidence type="ECO:0000256" key="1">
    <source>
        <dbReference type="SAM" id="Phobius"/>
    </source>
</evidence>
<keyword evidence="1" id="KW-0812">Transmembrane</keyword>
<comment type="caution">
    <text evidence="2">The sequence shown here is derived from an EMBL/GenBank/DDBJ whole genome shotgun (WGS) entry which is preliminary data.</text>
</comment>
<proteinExistence type="predicted"/>
<organism evidence="2 3">
    <name type="scientific">Marinigracilibium pacificum</name>
    <dbReference type="NCBI Taxonomy" id="2729599"/>
    <lineage>
        <taxon>Bacteria</taxon>
        <taxon>Pseudomonadati</taxon>
        <taxon>Bacteroidota</taxon>
        <taxon>Cytophagia</taxon>
        <taxon>Cytophagales</taxon>
        <taxon>Flammeovirgaceae</taxon>
        <taxon>Marinigracilibium</taxon>
    </lineage>
</organism>
<dbReference type="RefSeq" id="WP_169678939.1">
    <property type="nucleotide sequence ID" value="NZ_JABBNU010000003.1"/>
</dbReference>
<dbReference type="EMBL" id="JABBNU010000003">
    <property type="protein sequence ID" value="NMM47927.1"/>
    <property type="molecule type" value="Genomic_DNA"/>
</dbReference>
<evidence type="ECO:0000313" key="2">
    <source>
        <dbReference type="EMBL" id="NMM47927.1"/>
    </source>
</evidence>
<protein>
    <submittedName>
        <fullName evidence="2">Uncharacterized protein</fullName>
    </submittedName>
</protein>
<dbReference type="AlphaFoldDB" id="A0A848IUB2"/>
<accession>A0A848IUB2</accession>
<keyword evidence="1" id="KW-1133">Transmembrane helix</keyword>
<sequence length="87" mass="9442">MAGILVYIALALLVAVIGNNRRIGFLKTLIFALILTPFIAVFIALNSGRLDARGCIHCGNEYNEVEFCGLCGKNEEGLTREEVISQA</sequence>
<dbReference type="Proteomes" id="UP000559010">
    <property type="component" value="Unassembled WGS sequence"/>
</dbReference>
<name>A0A848IUB2_9BACT</name>